<dbReference type="Pfam" id="PF13377">
    <property type="entry name" value="Peripla_BP_3"/>
    <property type="match status" value="1"/>
</dbReference>
<gene>
    <name evidence="5" type="ORF">CCAX7_24840</name>
</gene>
<evidence type="ECO:0000256" key="1">
    <source>
        <dbReference type="ARBA" id="ARBA00022491"/>
    </source>
</evidence>
<dbReference type="KEGG" id="ccot:CCAX7_24840"/>
<keyword evidence="6" id="KW-1185">Reference proteome</keyword>
<accession>A0A402CVI7</accession>
<evidence type="ECO:0000256" key="2">
    <source>
        <dbReference type="ARBA" id="ARBA00023015"/>
    </source>
</evidence>
<dbReference type="PROSITE" id="PS00356">
    <property type="entry name" value="HTH_LACI_1"/>
    <property type="match status" value="1"/>
</dbReference>
<dbReference type="CDD" id="cd06267">
    <property type="entry name" value="PBP1_LacI_sugar_binding-like"/>
    <property type="match status" value="1"/>
</dbReference>
<dbReference type="SMART" id="SM00354">
    <property type="entry name" value="HTH_LACI"/>
    <property type="match status" value="1"/>
</dbReference>
<evidence type="ECO:0000256" key="4">
    <source>
        <dbReference type="ARBA" id="ARBA00023163"/>
    </source>
</evidence>
<evidence type="ECO:0000313" key="5">
    <source>
        <dbReference type="EMBL" id="BDI30433.1"/>
    </source>
</evidence>
<dbReference type="Proteomes" id="UP000287394">
    <property type="component" value="Chromosome"/>
</dbReference>
<dbReference type="AlphaFoldDB" id="A0A402CVI7"/>
<evidence type="ECO:0000313" key="6">
    <source>
        <dbReference type="Proteomes" id="UP000287394"/>
    </source>
</evidence>
<keyword evidence="3" id="KW-0238">DNA-binding</keyword>
<proteinExistence type="predicted"/>
<name>A0A402CVI7_9BACT</name>
<keyword evidence="1" id="KW-0678">Repressor</keyword>
<dbReference type="Pfam" id="PF00356">
    <property type="entry name" value="LacI"/>
    <property type="match status" value="1"/>
</dbReference>
<dbReference type="PANTHER" id="PTHR30146">
    <property type="entry name" value="LACI-RELATED TRANSCRIPTIONAL REPRESSOR"/>
    <property type="match status" value="1"/>
</dbReference>
<dbReference type="InterPro" id="IPR046335">
    <property type="entry name" value="LacI/GalR-like_sensor"/>
</dbReference>
<dbReference type="EMBL" id="AP025739">
    <property type="protein sequence ID" value="BDI30433.1"/>
    <property type="molecule type" value="Genomic_DNA"/>
</dbReference>
<dbReference type="GO" id="GO:0000976">
    <property type="term" value="F:transcription cis-regulatory region binding"/>
    <property type="evidence" value="ECO:0007669"/>
    <property type="project" value="TreeGrafter"/>
</dbReference>
<dbReference type="RefSeq" id="WP_119321388.1">
    <property type="nucleotide sequence ID" value="NZ_AP025739.1"/>
</dbReference>
<dbReference type="CDD" id="cd01392">
    <property type="entry name" value="HTH_LacI"/>
    <property type="match status" value="1"/>
</dbReference>
<dbReference type="Gene3D" id="3.40.50.2300">
    <property type="match status" value="2"/>
</dbReference>
<keyword evidence="4" id="KW-0804">Transcription</keyword>
<dbReference type="InterPro" id="IPR000843">
    <property type="entry name" value="HTH_LacI"/>
</dbReference>
<sequence>MAKKGPTIKDVAAHAGVSVMAVSRVCNPNGAGQVSEAMRRKVMEAIETLGYRPDTLAQSLRRRRSDTVGFYSNYHGAFVSDDEFGRSIFTGLQDASTELEQDLLIFTVPETPQAPSKIVHELSTSKVDGVIFLPRAGDEELAKLLIASHQNVIAIGEAISGMTSVTAQDIDGSRRLAEHLHSRGHRHVMYRQCGYGLVSGERRAASFRAAADALGMQVTGTRTSSIMDDLDDEERERIRTAQDSNLTAIVGWRDMSAVKAVVYCREIGLRIPTEMAVAGFDALTPFLCPPEINLTTIEVDWARIAKRAVGYVVNGGDFSGPGEPGDVVVHRDGAVEIAIDCPLVIGNTT</sequence>
<dbReference type="OrthoDB" id="5621819at2"/>
<protein>
    <submittedName>
        <fullName evidence="5">LacI family transcriptional regulator</fullName>
    </submittedName>
</protein>
<evidence type="ECO:0000256" key="3">
    <source>
        <dbReference type="ARBA" id="ARBA00023125"/>
    </source>
</evidence>
<organism evidence="5 6">
    <name type="scientific">Capsulimonas corticalis</name>
    <dbReference type="NCBI Taxonomy" id="2219043"/>
    <lineage>
        <taxon>Bacteria</taxon>
        <taxon>Bacillati</taxon>
        <taxon>Armatimonadota</taxon>
        <taxon>Armatimonadia</taxon>
        <taxon>Capsulimonadales</taxon>
        <taxon>Capsulimonadaceae</taxon>
        <taxon>Capsulimonas</taxon>
    </lineage>
</organism>
<dbReference type="GO" id="GO:0003700">
    <property type="term" value="F:DNA-binding transcription factor activity"/>
    <property type="evidence" value="ECO:0007669"/>
    <property type="project" value="TreeGrafter"/>
</dbReference>
<dbReference type="PANTHER" id="PTHR30146:SF148">
    <property type="entry name" value="HTH-TYPE TRANSCRIPTIONAL REPRESSOR PURR-RELATED"/>
    <property type="match status" value="1"/>
</dbReference>
<dbReference type="PROSITE" id="PS50932">
    <property type="entry name" value="HTH_LACI_2"/>
    <property type="match status" value="1"/>
</dbReference>
<dbReference type="InterPro" id="IPR028082">
    <property type="entry name" value="Peripla_BP_I"/>
</dbReference>
<dbReference type="InterPro" id="IPR010982">
    <property type="entry name" value="Lambda_DNA-bd_dom_sf"/>
</dbReference>
<reference evidence="5 6" key="1">
    <citation type="journal article" date="2019" name="Int. J. Syst. Evol. Microbiol.">
        <title>Capsulimonas corticalis gen. nov., sp. nov., an aerobic capsulated bacterium, of a novel bacterial order, Capsulimonadales ord. nov., of the class Armatimonadia of the phylum Armatimonadetes.</title>
        <authorList>
            <person name="Li J."/>
            <person name="Kudo C."/>
            <person name="Tonouchi A."/>
        </authorList>
    </citation>
    <scope>NUCLEOTIDE SEQUENCE [LARGE SCALE GENOMIC DNA]</scope>
    <source>
        <strain evidence="5 6">AX-7</strain>
    </source>
</reference>
<dbReference type="SUPFAM" id="SSF47413">
    <property type="entry name" value="lambda repressor-like DNA-binding domains"/>
    <property type="match status" value="1"/>
</dbReference>
<dbReference type="SUPFAM" id="SSF53822">
    <property type="entry name" value="Periplasmic binding protein-like I"/>
    <property type="match status" value="1"/>
</dbReference>
<keyword evidence="2" id="KW-0805">Transcription regulation</keyword>
<dbReference type="Gene3D" id="1.10.260.40">
    <property type="entry name" value="lambda repressor-like DNA-binding domains"/>
    <property type="match status" value="1"/>
</dbReference>